<evidence type="ECO:0000256" key="4">
    <source>
        <dbReference type="ARBA" id="ARBA00008982"/>
    </source>
</evidence>
<keyword evidence="7 13" id="KW-0963">Cytoplasm</keyword>
<dbReference type="GO" id="GO:0004618">
    <property type="term" value="F:phosphoglycerate kinase activity"/>
    <property type="evidence" value="ECO:0007669"/>
    <property type="project" value="UniProtKB-UniRule"/>
</dbReference>
<dbReference type="STRING" id="439481.Aboo_0608"/>
<dbReference type="SUPFAM" id="SSF53748">
    <property type="entry name" value="Phosphoglycerate kinase"/>
    <property type="match status" value="1"/>
</dbReference>
<keyword evidence="9 13" id="KW-0547">Nucleotide-binding</keyword>
<feature type="binding site" evidence="14">
    <location>
        <position position="156"/>
    </location>
    <ligand>
        <name>(2R)-3-phosphoglycerate</name>
        <dbReference type="ChEBI" id="CHEBI:58272"/>
    </ligand>
</feature>
<proteinExistence type="inferred from homology"/>
<evidence type="ECO:0000256" key="8">
    <source>
        <dbReference type="ARBA" id="ARBA00022679"/>
    </source>
</evidence>
<evidence type="ECO:0000256" key="14">
    <source>
        <dbReference type="PIRSR" id="PIRSR000724-1"/>
    </source>
</evidence>
<sequence length="409" mass="45949">MKKYFTMDDFNFRGKVVLVRVDVNSPIDPISGSILDYSRFEAHRQTLAELKDSKVVILAHQSRPGKMDFTSLRAHADIFTKILHKRVRFVPDLFGEYAIEEIENMKCGDYILLQNTRFYSEEYCLKKNNFKDTHIVRELSKVADYFINDAFAAAHRQQTTLVGFAEKLPMIAGRLMEKEIKMLTKFMELKDRPKYAILGGAKVEDSLIVAKNFLENDIVDAILTGGVIASIFLIAYGIDVGDGTWEFIKREFDDYNSLISLAKELLDKYKGRIKIPVDVVINKNGRRKGIPITMLPSEYPIYDIGLDTATEYETMLRNSKGVIVNGPMGVFELNDFFVGTVMVLRGAAESSGFKVAGGGHTIAALEKYGLKNYFDHISTGGGSLITFLSGGKMPVIEALEKSYNIFGSK</sequence>
<dbReference type="PROSITE" id="PS00111">
    <property type="entry name" value="PGLYCERATE_KINASE"/>
    <property type="match status" value="1"/>
</dbReference>
<dbReference type="FunFam" id="3.40.50.1260:FF:000012">
    <property type="entry name" value="Phosphoglycerate kinase"/>
    <property type="match status" value="1"/>
</dbReference>
<dbReference type="GO" id="GO:0005829">
    <property type="term" value="C:cytosol"/>
    <property type="evidence" value="ECO:0007669"/>
    <property type="project" value="TreeGrafter"/>
</dbReference>
<dbReference type="InterPro" id="IPR036043">
    <property type="entry name" value="Phosphoglycerate_kinase_sf"/>
</dbReference>
<dbReference type="OrthoDB" id="6575at2157"/>
<feature type="binding site" evidence="13 14">
    <location>
        <begin position="60"/>
        <end position="63"/>
    </location>
    <ligand>
        <name>substrate</name>
    </ligand>
</feature>
<dbReference type="UniPathway" id="UPA00109">
    <property type="reaction ID" value="UER00185"/>
</dbReference>
<dbReference type="GO" id="GO:0006096">
    <property type="term" value="P:glycolytic process"/>
    <property type="evidence" value="ECO:0007669"/>
    <property type="project" value="UniProtKB-UniRule"/>
</dbReference>
<dbReference type="EMBL" id="CP001941">
    <property type="protein sequence ID" value="ADD08419.1"/>
    <property type="molecule type" value="Genomic_DNA"/>
</dbReference>
<evidence type="ECO:0000256" key="9">
    <source>
        <dbReference type="ARBA" id="ARBA00022741"/>
    </source>
</evidence>
<reference evidence="17" key="1">
    <citation type="submission" date="2010-02" db="EMBL/GenBank/DDBJ databases">
        <title>Complete sequence of Aciduliprofundum boonei T469.</title>
        <authorList>
            <consortium name="US DOE Joint Genome Institute"/>
            <person name="Lucas S."/>
            <person name="Copeland A."/>
            <person name="Lapidus A."/>
            <person name="Cheng J.-F."/>
            <person name="Bruce D."/>
            <person name="Goodwin L."/>
            <person name="Pitluck S."/>
            <person name="Saunders E."/>
            <person name="Detter J.C."/>
            <person name="Han C."/>
            <person name="Tapia R."/>
            <person name="Land M."/>
            <person name="Hauser L."/>
            <person name="Kyrpides N."/>
            <person name="Mikhailova N."/>
            <person name="Flores G."/>
            <person name="Reysenbach A.-L."/>
            <person name="Woyke T."/>
        </authorList>
    </citation>
    <scope>NUCLEOTIDE SEQUENCE</scope>
    <source>
        <strain evidence="17">T469</strain>
    </source>
</reference>
<dbReference type="Gene3D" id="3.40.50.1260">
    <property type="entry name" value="Phosphoglycerate kinase, N-terminal domain"/>
    <property type="match status" value="2"/>
</dbReference>
<comment type="caution">
    <text evidence="13">Lacks conserved residue(s) required for the propagation of feature annotation.</text>
</comment>
<dbReference type="Proteomes" id="UP000001400">
    <property type="component" value="Chromosome"/>
</dbReference>
<gene>
    <name evidence="13" type="primary">pgk</name>
    <name evidence="17" type="ordered locus">Aboo_0608</name>
</gene>
<feature type="binding site" evidence="13 14">
    <location>
        <begin position="22"/>
        <end position="24"/>
    </location>
    <ligand>
        <name>substrate</name>
    </ligand>
</feature>
<comment type="subunit">
    <text evidence="13">Monomer.</text>
</comment>
<dbReference type="GO" id="GO:0043531">
    <property type="term" value="F:ADP binding"/>
    <property type="evidence" value="ECO:0007669"/>
    <property type="project" value="TreeGrafter"/>
</dbReference>
<evidence type="ECO:0000256" key="2">
    <source>
        <dbReference type="ARBA" id="ARBA00004496"/>
    </source>
</evidence>
<dbReference type="PIRSF" id="PIRSF000724">
    <property type="entry name" value="Pgk"/>
    <property type="match status" value="1"/>
</dbReference>
<evidence type="ECO:0000256" key="6">
    <source>
        <dbReference type="ARBA" id="ARBA00016471"/>
    </source>
</evidence>
<dbReference type="GO" id="GO:0006094">
    <property type="term" value="P:gluconeogenesis"/>
    <property type="evidence" value="ECO:0007669"/>
    <property type="project" value="TreeGrafter"/>
</dbReference>
<feature type="binding site" evidence="13">
    <location>
        <position position="117"/>
    </location>
    <ligand>
        <name>substrate</name>
    </ligand>
</feature>
<comment type="catalytic activity">
    <reaction evidence="1 13 16">
        <text>(2R)-3-phosphoglycerate + ATP = (2R)-3-phospho-glyceroyl phosphate + ADP</text>
        <dbReference type="Rhea" id="RHEA:14801"/>
        <dbReference type="ChEBI" id="CHEBI:30616"/>
        <dbReference type="ChEBI" id="CHEBI:57604"/>
        <dbReference type="ChEBI" id="CHEBI:58272"/>
        <dbReference type="ChEBI" id="CHEBI:456216"/>
        <dbReference type="EC" id="2.7.2.3"/>
    </reaction>
</comment>
<keyword evidence="8 13" id="KW-0808">Transferase</keyword>
<dbReference type="InterPro" id="IPR015911">
    <property type="entry name" value="Phosphoglycerate_kinase_CS"/>
</dbReference>
<dbReference type="FunFam" id="3.40.50.1260:FF:000006">
    <property type="entry name" value="Phosphoglycerate kinase"/>
    <property type="match status" value="1"/>
</dbReference>
<organism evidence="17 18">
    <name type="scientific">Aciduliprofundum boonei (strain DSM 19572 / T469)</name>
    <dbReference type="NCBI Taxonomy" id="439481"/>
    <lineage>
        <taxon>Archaea</taxon>
        <taxon>Methanobacteriati</taxon>
        <taxon>Thermoplasmatota</taxon>
        <taxon>DHVE2 group</taxon>
        <taxon>Candidatus Aciduliprofundum</taxon>
    </lineage>
</organism>
<dbReference type="eggNOG" id="arCOG00496">
    <property type="taxonomic scope" value="Archaea"/>
</dbReference>
<evidence type="ECO:0000313" key="18">
    <source>
        <dbReference type="Proteomes" id="UP000001400"/>
    </source>
</evidence>
<dbReference type="EC" id="2.7.2.3" evidence="5 13"/>
<dbReference type="PANTHER" id="PTHR11406">
    <property type="entry name" value="PHOSPHOGLYCERATE KINASE"/>
    <property type="match status" value="1"/>
</dbReference>
<protein>
    <recommendedName>
        <fullName evidence="6 13">Phosphoglycerate kinase</fullName>
        <ecNumber evidence="5 13">2.7.2.3</ecNumber>
    </recommendedName>
</protein>
<keyword evidence="10 13" id="KW-0418">Kinase</keyword>
<name>B5I9V0_ACIB4</name>
<evidence type="ECO:0000256" key="12">
    <source>
        <dbReference type="ARBA" id="ARBA00023152"/>
    </source>
</evidence>
<comment type="pathway">
    <text evidence="3 13">Carbohydrate degradation; glycolysis; pyruvate from D-glyceraldehyde 3-phosphate: step 2/5.</text>
</comment>
<feature type="binding site" evidence="14">
    <location>
        <position position="39"/>
    </location>
    <ligand>
        <name>(2R)-3-phosphoglycerate</name>
        <dbReference type="ChEBI" id="CHEBI:58272"/>
    </ligand>
</feature>
<evidence type="ECO:0000256" key="11">
    <source>
        <dbReference type="ARBA" id="ARBA00022840"/>
    </source>
</evidence>
<dbReference type="PANTHER" id="PTHR11406:SF23">
    <property type="entry name" value="PHOSPHOGLYCERATE KINASE 1, CHLOROPLASTIC-RELATED"/>
    <property type="match status" value="1"/>
</dbReference>
<feature type="binding site" evidence="13">
    <location>
        <position position="39"/>
    </location>
    <ligand>
        <name>substrate</name>
    </ligand>
</feature>
<evidence type="ECO:0000256" key="3">
    <source>
        <dbReference type="ARBA" id="ARBA00004838"/>
    </source>
</evidence>
<dbReference type="GO" id="GO:0005524">
    <property type="term" value="F:ATP binding"/>
    <property type="evidence" value="ECO:0007669"/>
    <property type="project" value="UniProtKB-KW"/>
</dbReference>
<dbReference type="InterPro" id="IPR015824">
    <property type="entry name" value="Phosphoglycerate_kinase_N"/>
</dbReference>
<comment type="subcellular location">
    <subcellularLocation>
        <location evidence="2 13">Cytoplasm</location>
    </subcellularLocation>
</comment>
<dbReference type="GeneID" id="8827553"/>
<evidence type="ECO:0000256" key="16">
    <source>
        <dbReference type="RuleBase" id="RU000532"/>
    </source>
</evidence>
<evidence type="ECO:0000256" key="13">
    <source>
        <dbReference type="HAMAP-Rule" id="MF_00145"/>
    </source>
</evidence>
<dbReference type="AlphaFoldDB" id="B5I9V0"/>
<feature type="binding site" evidence="13 15">
    <location>
        <position position="332"/>
    </location>
    <ligand>
        <name>ATP</name>
        <dbReference type="ChEBI" id="CHEBI:30616"/>
    </ligand>
</feature>
<feature type="binding site" evidence="14">
    <location>
        <position position="117"/>
    </location>
    <ligand>
        <name>(2R)-3-phosphoglycerate</name>
        <dbReference type="ChEBI" id="CHEBI:58272"/>
    </ligand>
</feature>
<keyword evidence="18" id="KW-1185">Reference proteome</keyword>
<keyword evidence="11 13" id="KW-0067">ATP-binding</keyword>
<accession>B5I9V0</accession>
<evidence type="ECO:0000256" key="1">
    <source>
        <dbReference type="ARBA" id="ARBA00000642"/>
    </source>
</evidence>
<evidence type="ECO:0000256" key="10">
    <source>
        <dbReference type="ARBA" id="ARBA00022777"/>
    </source>
</evidence>
<keyword evidence="12 13" id="KW-0324">Glycolysis</keyword>
<evidence type="ECO:0000313" key="17">
    <source>
        <dbReference type="EMBL" id="ADD08419.1"/>
    </source>
</evidence>
<evidence type="ECO:0000256" key="7">
    <source>
        <dbReference type="ARBA" id="ARBA00022490"/>
    </source>
</evidence>
<feature type="binding site" evidence="13">
    <location>
        <begin position="358"/>
        <end position="361"/>
    </location>
    <ligand>
        <name>ATP</name>
        <dbReference type="ChEBI" id="CHEBI:30616"/>
    </ligand>
</feature>
<dbReference type="HAMAP" id="MF_00145">
    <property type="entry name" value="Phosphoglyc_kinase"/>
    <property type="match status" value="1"/>
</dbReference>
<dbReference type="Pfam" id="PF00162">
    <property type="entry name" value="PGK"/>
    <property type="match status" value="1"/>
</dbReference>
<feature type="binding site" evidence="13">
    <location>
        <position position="156"/>
    </location>
    <ligand>
        <name>substrate</name>
    </ligand>
</feature>
<dbReference type="RefSeq" id="WP_008082566.1">
    <property type="nucleotide sequence ID" value="NC_013926.1"/>
</dbReference>
<comment type="similarity">
    <text evidence="4 13 16">Belongs to the phosphoglycerate kinase family.</text>
</comment>
<evidence type="ECO:0000256" key="5">
    <source>
        <dbReference type="ARBA" id="ARBA00013061"/>
    </source>
</evidence>
<dbReference type="PRINTS" id="PR00477">
    <property type="entry name" value="PHGLYCKINASE"/>
</dbReference>
<dbReference type="InterPro" id="IPR001576">
    <property type="entry name" value="Phosphoglycerate_kinase"/>
</dbReference>
<dbReference type="KEGG" id="abi:Aboo_0608"/>
<evidence type="ECO:0000256" key="15">
    <source>
        <dbReference type="PIRSR" id="PIRSR000724-2"/>
    </source>
</evidence>
<dbReference type="HOGENOM" id="CLU_025427_0_2_2"/>